<evidence type="ECO:0000313" key="3">
    <source>
        <dbReference type="Proteomes" id="UP000800200"/>
    </source>
</evidence>
<dbReference type="GO" id="GO:0004029">
    <property type="term" value="F:aldehyde dehydrogenase (NAD+) activity"/>
    <property type="evidence" value="ECO:0007669"/>
    <property type="project" value="TreeGrafter"/>
</dbReference>
<reference evidence="2" key="1">
    <citation type="journal article" date="2020" name="Stud. Mycol.">
        <title>101 Dothideomycetes genomes: a test case for predicting lifestyles and emergence of pathogens.</title>
        <authorList>
            <person name="Haridas S."/>
            <person name="Albert R."/>
            <person name="Binder M."/>
            <person name="Bloem J."/>
            <person name="Labutti K."/>
            <person name="Salamov A."/>
            <person name="Andreopoulos B."/>
            <person name="Baker S."/>
            <person name="Barry K."/>
            <person name="Bills G."/>
            <person name="Bluhm B."/>
            <person name="Cannon C."/>
            <person name="Castanera R."/>
            <person name="Culley D."/>
            <person name="Daum C."/>
            <person name="Ezra D."/>
            <person name="Gonzalez J."/>
            <person name="Henrissat B."/>
            <person name="Kuo A."/>
            <person name="Liang C."/>
            <person name="Lipzen A."/>
            <person name="Lutzoni F."/>
            <person name="Magnuson J."/>
            <person name="Mondo S."/>
            <person name="Nolan M."/>
            <person name="Ohm R."/>
            <person name="Pangilinan J."/>
            <person name="Park H.-J."/>
            <person name="Ramirez L."/>
            <person name="Alfaro M."/>
            <person name="Sun H."/>
            <person name="Tritt A."/>
            <person name="Yoshinaga Y."/>
            <person name="Zwiers L.-H."/>
            <person name="Turgeon B."/>
            <person name="Goodwin S."/>
            <person name="Spatafora J."/>
            <person name="Crous P."/>
            <person name="Grigoriev I."/>
        </authorList>
    </citation>
    <scope>NUCLEOTIDE SEQUENCE</scope>
    <source>
        <strain evidence="2">CBS 207.26</strain>
    </source>
</reference>
<evidence type="ECO:0008006" key="4">
    <source>
        <dbReference type="Google" id="ProtNLM"/>
    </source>
</evidence>
<evidence type="ECO:0000313" key="2">
    <source>
        <dbReference type="EMBL" id="KAF2177066.1"/>
    </source>
</evidence>
<gene>
    <name evidence="2" type="ORF">K469DRAFT_733080</name>
</gene>
<evidence type="ECO:0000256" key="1">
    <source>
        <dbReference type="SAM" id="MobiDB-lite"/>
    </source>
</evidence>
<dbReference type="GO" id="GO:0005737">
    <property type="term" value="C:cytoplasm"/>
    <property type="evidence" value="ECO:0007669"/>
    <property type="project" value="TreeGrafter"/>
</dbReference>
<feature type="region of interest" description="Disordered" evidence="1">
    <location>
        <begin position="266"/>
        <end position="290"/>
    </location>
</feature>
<dbReference type="Gene3D" id="3.40.50.720">
    <property type="entry name" value="NAD(P)-binding Rossmann-like Domain"/>
    <property type="match status" value="1"/>
</dbReference>
<sequence>MNQHVSGVPKQLFIVSTPRSVYVFHFYVQIALPRLNILPFNNTRATGYIGGDALYALCNKHTDYEYAALVRTEQKAEPVKQAFPNVRIMLGNLVNSKVLEEETVKADVVIHTVDASYREGEWPDKEYNDWSGVEELTNLADDAFHRDNSDTVKTIIICLPTIYGRGRGPSHARSRLAYELAKFILTAQYIPIIGAGKARWNNVHVVDLSDLFAGHPLWGSNGYYLVENGEHLCAGLARLTGKKAEELGLVKELKEGKLQKEDALKQAGVEAPHRPSIEEAGTILKNEEEG</sequence>
<dbReference type="SUPFAM" id="SSF51735">
    <property type="entry name" value="NAD(P)-binding Rossmann-fold domains"/>
    <property type="match status" value="1"/>
</dbReference>
<dbReference type="Proteomes" id="UP000800200">
    <property type="component" value="Unassembled WGS sequence"/>
</dbReference>
<dbReference type="InterPro" id="IPR051783">
    <property type="entry name" value="NAD(P)-dependent_oxidoreduct"/>
</dbReference>
<dbReference type="EMBL" id="ML994695">
    <property type="protein sequence ID" value="KAF2177066.1"/>
    <property type="molecule type" value="Genomic_DNA"/>
</dbReference>
<keyword evidence="3" id="KW-1185">Reference proteome</keyword>
<protein>
    <recommendedName>
        <fullName evidence="4">NAD(P)-binding protein</fullName>
    </recommendedName>
</protein>
<dbReference type="AlphaFoldDB" id="A0A6A6DHK0"/>
<proteinExistence type="predicted"/>
<name>A0A6A6DHK0_9PEZI</name>
<dbReference type="InterPro" id="IPR036291">
    <property type="entry name" value="NAD(P)-bd_dom_sf"/>
</dbReference>
<accession>A0A6A6DHK0</accession>
<dbReference type="PANTHER" id="PTHR48079:SF6">
    <property type="entry name" value="NAD(P)-BINDING DOMAIN-CONTAINING PROTEIN-RELATED"/>
    <property type="match status" value="1"/>
</dbReference>
<organism evidence="2 3">
    <name type="scientific">Zopfia rhizophila CBS 207.26</name>
    <dbReference type="NCBI Taxonomy" id="1314779"/>
    <lineage>
        <taxon>Eukaryota</taxon>
        <taxon>Fungi</taxon>
        <taxon>Dikarya</taxon>
        <taxon>Ascomycota</taxon>
        <taxon>Pezizomycotina</taxon>
        <taxon>Dothideomycetes</taxon>
        <taxon>Dothideomycetes incertae sedis</taxon>
        <taxon>Zopfiaceae</taxon>
        <taxon>Zopfia</taxon>
    </lineage>
</organism>
<dbReference type="PANTHER" id="PTHR48079">
    <property type="entry name" value="PROTEIN YEEZ"/>
    <property type="match status" value="1"/>
</dbReference>
<dbReference type="OrthoDB" id="2130169at2759"/>